<dbReference type="KEGG" id="pko:PKOR_13495"/>
<name>A0A0E3ZH77_9BACT</name>
<sequence>MKILGPALVDAYKTETEAAIYPRVILDKTVIDKMKETYSFNRLDSYRAVRFDGTIDSYLIMDSDDKLYIDYFARAGYYFEEEKLVSYYSTLRKQIINGLKYKSPRIKAKYSWMKNKFNNVPKALEQIDVKEELFYKRPDILKIKEQFKEI</sequence>
<evidence type="ECO:0000313" key="1">
    <source>
        <dbReference type="EMBL" id="AKD03930.1"/>
    </source>
</evidence>
<dbReference type="RefSeq" id="WP_046311423.1">
    <property type="nucleotide sequence ID" value="NZ_CBCSCY010000024.1"/>
</dbReference>
<accession>A0A0E3ZH77</accession>
<organism evidence="1 2">
    <name type="scientific">Pontibacter korlensis</name>
    <dbReference type="NCBI Taxonomy" id="400092"/>
    <lineage>
        <taxon>Bacteria</taxon>
        <taxon>Pseudomonadati</taxon>
        <taxon>Bacteroidota</taxon>
        <taxon>Cytophagia</taxon>
        <taxon>Cytophagales</taxon>
        <taxon>Hymenobacteraceae</taxon>
        <taxon>Pontibacter</taxon>
    </lineage>
</organism>
<gene>
    <name evidence="1" type="ORF">PKOR_13495</name>
</gene>
<evidence type="ECO:0000313" key="2">
    <source>
        <dbReference type="Proteomes" id="UP000033109"/>
    </source>
</evidence>
<dbReference type="AlphaFoldDB" id="A0A0E3ZH77"/>
<keyword evidence="2" id="KW-1185">Reference proteome</keyword>
<reference evidence="1 2" key="1">
    <citation type="journal article" date="2015" name="Sci. Rep.">
        <title>Unraveling adaptation of Pontibacter korlensis to radiation and infertility in desert through complete genome and comparative transcriptomic analysis.</title>
        <authorList>
            <person name="Dai J."/>
            <person name="Dai W."/>
            <person name="Qiu C."/>
            <person name="Yang Z."/>
            <person name="Zhang Y."/>
            <person name="Zhou M."/>
            <person name="Zhang L."/>
            <person name="Fang C."/>
            <person name="Gao Q."/>
            <person name="Yang Q."/>
            <person name="Li X."/>
            <person name="Wang Z."/>
            <person name="Wang Z."/>
            <person name="Jia Z."/>
            <person name="Chen X."/>
        </authorList>
    </citation>
    <scope>NUCLEOTIDE SEQUENCE [LARGE SCALE GENOMIC DNA]</scope>
    <source>
        <strain evidence="1 2">X14-1T</strain>
    </source>
</reference>
<proteinExistence type="predicted"/>
<dbReference type="HOGENOM" id="CLU_1755652_0_0_10"/>
<dbReference type="OrthoDB" id="8235971at2"/>
<dbReference type="EMBL" id="CP009621">
    <property type="protein sequence ID" value="AKD03930.1"/>
    <property type="molecule type" value="Genomic_DNA"/>
</dbReference>
<dbReference type="PATRIC" id="fig|400092.3.peg.2941"/>
<dbReference type="Proteomes" id="UP000033109">
    <property type="component" value="Chromosome"/>
</dbReference>
<protein>
    <submittedName>
        <fullName evidence="1">Uncharacterized protein</fullName>
    </submittedName>
</protein>